<accession>A0ABS9YGN4</accession>
<evidence type="ECO:0000259" key="3">
    <source>
        <dbReference type="PROSITE" id="PS51186"/>
    </source>
</evidence>
<dbReference type="InterPro" id="IPR016181">
    <property type="entry name" value="Acyl_CoA_acyltransferase"/>
</dbReference>
<dbReference type="PANTHER" id="PTHR43877">
    <property type="entry name" value="AMINOALKYLPHOSPHONATE N-ACETYLTRANSFERASE-RELATED-RELATED"/>
    <property type="match status" value="1"/>
</dbReference>
<keyword evidence="1" id="KW-0808">Transferase</keyword>
<evidence type="ECO:0000313" key="4">
    <source>
        <dbReference type="EMBL" id="MCI3276396.1"/>
    </source>
</evidence>
<dbReference type="CDD" id="cd04301">
    <property type="entry name" value="NAT_SF"/>
    <property type="match status" value="1"/>
</dbReference>
<reference evidence="4" key="1">
    <citation type="submission" date="2022-03" db="EMBL/GenBank/DDBJ databases">
        <title>Streptomyces 7R015 and 7R016 isolated from Barleria lupulina in Thailand.</title>
        <authorList>
            <person name="Kanchanasin P."/>
            <person name="Phongsopitanun W."/>
            <person name="Tanasupawat S."/>
        </authorList>
    </citation>
    <scope>NUCLEOTIDE SEQUENCE</scope>
    <source>
        <strain evidence="4">7R015</strain>
    </source>
</reference>
<sequence length="130" mass="14458">MPINRTDFTTHFVTWAEQNTSTHRCLVLTRDTTTTPIIGMAWLAILPRVPSPRALHRMSGDLQCVYVIPEARNTGLGGHLMDEILATARSLGLERVTVHSSPRAVPAYVRHGFEPSPRLLQSHMADHPKG</sequence>
<dbReference type="InterPro" id="IPR000182">
    <property type="entry name" value="GNAT_dom"/>
</dbReference>
<protein>
    <submittedName>
        <fullName evidence="4">GNAT family N-acetyltransferase</fullName>
    </submittedName>
</protein>
<organism evidence="4 5">
    <name type="scientific">Streptomyces cylindrosporus</name>
    <dbReference type="NCBI Taxonomy" id="2927583"/>
    <lineage>
        <taxon>Bacteria</taxon>
        <taxon>Bacillati</taxon>
        <taxon>Actinomycetota</taxon>
        <taxon>Actinomycetes</taxon>
        <taxon>Kitasatosporales</taxon>
        <taxon>Streptomycetaceae</taxon>
        <taxon>Streptomyces</taxon>
    </lineage>
</organism>
<gene>
    <name evidence="4" type="ORF">MQP27_35500</name>
</gene>
<dbReference type="PROSITE" id="PS51186">
    <property type="entry name" value="GNAT"/>
    <property type="match status" value="1"/>
</dbReference>
<comment type="caution">
    <text evidence="4">The sequence shown here is derived from an EMBL/GenBank/DDBJ whole genome shotgun (WGS) entry which is preliminary data.</text>
</comment>
<evidence type="ECO:0000256" key="1">
    <source>
        <dbReference type="ARBA" id="ARBA00022679"/>
    </source>
</evidence>
<keyword evidence="5" id="KW-1185">Reference proteome</keyword>
<dbReference type="SUPFAM" id="SSF55729">
    <property type="entry name" value="Acyl-CoA N-acyltransferases (Nat)"/>
    <property type="match status" value="1"/>
</dbReference>
<dbReference type="Proteomes" id="UP001165269">
    <property type="component" value="Unassembled WGS sequence"/>
</dbReference>
<dbReference type="InterPro" id="IPR050832">
    <property type="entry name" value="Bact_Acetyltransf"/>
</dbReference>
<dbReference type="RefSeq" id="WP_242772943.1">
    <property type="nucleotide sequence ID" value="NZ_JALDAY010000012.1"/>
</dbReference>
<evidence type="ECO:0000313" key="5">
    <source>
        <dbReference type="Proteomes" id="UP001165269"/>
    </source>
</evidence>
<keyword evidence="2" id="KW-0012">Acyltransferase</keyword>
<evidence type="ECO:0000256" key="2">
    <source>
        <dbReference type="ARBA" id="ARBA00023315"/>
    </source>
</evidence>
<feature type="domain" description="N-acetyltransferase" evidence="3">
    <location>
        <begin position="1"/>
        <end position="130"/>
    </location>
</feature>
<dbReference type="Pfam" id="PF00583">
    <property type="entry name" value="Acetyltransf_1"/>
    <property type="match status" value="1"/>
</dbReference>
<dbReference type="EMBL" id="JALDAY010000012">
    <property type="protein sequence ID" value="MCI3276396.1"/>
    <property type="molecule type" value="Genomic_DNA"/>
</dbReference>
<proteinExistence type="predicted"/>
<name>A0ABS9YGN4_9ACTN</name>
<dbReference type="Gene3D" id="3.40.630.30">
    <property type="match status" value="1"/>
</dbReference>